<dbReference type="Proteomes" id="UP001374579">
    <property type="component" value="Unassembled WGS sequence"/>
</dbReference>
<feature type="compositionally biased region" description="Basic and acidic residues" evidence="1">
    <location>
        <begin position="530"/>
        <end position="539"/>
    </location>
</feature>
<accession>A0AAN9B5H1</accession>
<evidence type="ECO:0008006" key="6">
    <source>
        <dbReference type="Google" id="ProtNLM"/>
    </source>
</evidence>
<feature type="domain" description="Transposable element P transposase-like RNase H" evidence="2">
    <location>
        <begin position="50"/>
        <end position="183"/>
    </location>
</feature>
<keyword evidence="5" id="KW-1185">Reference proteome</keyword>
<gene>
    <name evidence="4" type="ORF">V1264_002512</name>
</gene>
<feature type="domain" description="Transposable element P transposase-like GTP-binding insertion" evidence="3">
    <location>
        <begin position="327"/>
        <end position="392"/>
    </location>
</feature>
<name>A0AAN9B5H1_9CAEN</name>
<protein>
    <recommendedName>
        <fullName evidence="6">Transposable element P transposase</fullName>
    </recommendedName>
</protein>
<evidence type="ECO:0000313" key="5">
    <source>
        <dbReference type="Proteomes" id="UP001374579"/>
    </source>
</evidence>
<proteinExistence type="predicted"/>
<dbReference type="EMBL" id="JBAMIC010000012">
    <property type="protein sequence ID" value="KAK7098154.1"/>
    <property type="molecule type" value="Genomic_DNA"/>
</dbReference>
<evidence type="ECO:0000313" key="4">
    <source>
        <dbReference type="EMBL" id="KAK7098154.1"/>
    </source>
</evidence>
<dbReference type="Pfam" id="PF21787">
    <property type="entry name" value="TNP-like_RNaseH_N"/>
    <property type="match status" value="1"/>
</dbReference>
<sequence length="553" mass="63920">MKWHPMMLRVAIYIHSKSAAVYRSLRDTGVLKLPGESTLRDYSNYIHPEGGFNPEVVAEIKAAADKLKEIERFVVLLHDEMSVKEDLVWDSKSGELVGFVNLNQWTWEMGTNTVASHVLVFFVVGVNSNLKYSMGYFGTRTATSDQMYPLFWQAIALLELTCKLKVIASTSDKASPNQRLYQLHGQAHQVCYKTLNFYAPTRHIYFFSDVPHLIKTIRNNLFRSSPHKTMLLWNNGKELLWAHIRRVYDEDRHMELVRRHKLTNEHVNLTSHSLMNVKLTNEHVNLTSHSLMNVKLTNEHVNLTSHSLMNVKLTNEHVNLTSHSLMNVKLTNEHVNLTSHSLMNVKLAAQVLSKSVGSILQGQGYEECHETAKLILFVNRFFDCLNSRSFEEAARKRVDDLKPYTNRNDPRFAFLANFLTFLNNWKENVNNRPGPFTKAQRARMFLSHQTFKGLEMTIRSFTEVAVYLLDNGVKFVLSNRFCQDPLEAHFGRHRGLGQRSDNPSIHTFGYQENKLRLQRGLAMRFQPKGNVEKRKREDIPVEISDSPLKKLKR</sequence>
<dbReference type="Pfam" id="PF21788">
    <property type="entry name" value="TNP-like_GBD"/>
    <property type="match status" value="1"/>
</dbReference>
<evidence type="ECO:0000256" key="1">
    <source>
        <dbReference type="SAM" id="MobiDB-lite"/>
    </source>
</evidence>
<evidence type="ECO:0000259" key="2">
    <source>
        <dbReference type="Pfam" id="PF21787"/>
    </source>
</evidence>
<dbReference type="InterPro" id="IPR048365">
    <property type="entry name" value="TNP-like_RNaseH_N"/>
</dbReference>
<evidence type="ECO:0000259" key="3">
    <source>
        <dbReference type="Pfam" id="PF21788"/>
    </source>
</evidence>
<reference evidence="4 5" key="1">
    <citation type="submission" date="2024-02" db="EMBL/GenBank/DDBJ databases">
        <title>Chromosome-scale genome assembly of the rough periwinkle Littorina saxatilis.</title>
        <authorList>
            <person name="De Jode A."/>
            <person name="Faria R."/>
            <person name="Formenti G."/>
            <person name="Sims Y."/>
            <person name="Smith T.P."/>
            <person name="Tracey A."/>
            <person name="Wood J.M.D."/>
            <person name="Zagrodzka Z.B."/>
            <person name="Johannesson K."/>
            <person name="Butlin R.K."/>
            <person name="Leder E.H."/>
        </authorList>
    </citation>
    <scope>NUCLEOTIDE SEQUENCE [LARGE SCALE GENOMIC DNA]</scope>
    <source>
        <strain evidence="4">Snail1</strain>
        <tissue evidence="4">Muscle</tissue>
    </source>
</reference>
<comment type="caution">
    <text evidence="4">The sequence shown here is derived from an EMBL/GenBank/DDBJ whole genome shotgun (WGS) entry which is preliminary data.</text>
</comment>
<dbReference type="InterPro" id="IPR048366">
    <property type="entry name" value="TNP-like_GBD"/>
</dbReference>
<dbReference type="AlphaFoldDB" id="A0AAN9B5H1"/>
<organism evidence="4 5">
    <name type="scientific">Littorina saxatilis</name>
    <dbReference type="NCBI Taxonomy" id="31220"/>
    <lineage>
        <taxon>Eukaryota</taxon>
        <taxon>Metazoa</taxon>
        <taxon>Spiralia</taxon>
        <taxon>Lophotrochozoa</taxon>
        <taxon>Mollusca</taxon>
        <taxon>Gastropoda</taxon>
        <taxon>Caenogastropoda</taxon>
        <taxon>Littorinimorpha</taxon>
        <taxon>Littorinoidea</taxon>
        <taxon>Littorinidae</taxon>
        <taxon>Littorina</taxon>
    </lineage>
</organism>
<feature type="region of interest" description="Disordered" evidence="1">
    <location>
        <begin position="528"/>
        <end position="553"/>
    </location>
</feature>